<evidence type="ECO:0000256" key="2">
    <source>
        <dbReference type="ARBA" id="ARBA00005830"/>
    </source>
</evidence>
<keyword evidence="5" id="KW-0223">Dioxygenase</keyword>
<dbReference type="Proteomes" id="UP000256645">
    <property type="component" value="Unassembled WGS sequence"/>
</dbReference>
<gene>
    <name evidence="9" type="ORF">BP6252_01763</name>
</gene>
<comment type="subunit">
    <text evidence="3">Homodimer.</text>
</comment>
<sequence>MGQYLSTTSSYPIKVSSEPEKVTPPQLRRFDASDPKTNASEIISAIHHDGGVIIENLITPQLASQIKSELKPHFDTDRVDLSGFFPATTQRASGLINISPGCRELATVPLWIEVANGILTDRYSYWHNQTLIECETKPVISSTVGFRVTPGGKQQALHRDDTDYHNTNMEKPVMVGCVTALTKTTKENGGTVAIPGSHKWGPERCPYEHETTAAELEPGSAMVFLGNMYHAGGGNTTTNEVRETVGMFFSRSMYRQAENQYLMVPPGVAKEFTPQIQRLLGYGISLPSLGFYQYKDPMQVLFGVEDEETVVM</sequence>
<dbReference type="Gene3D" id="2.60.120.620">
    <property type="entry name" value="q2cbj1_9rhob like domain"/>
    <property type="match status" value="1"/>
</dbReference>
<accession>A0A3D8SU79</accession>
<reference evidence="9 10" key="1">
    <citation type="journal article" date="2018" name="IMA Fungus">
        <title>IMA Genome-F 9: Draft genome sequence of Annulohypoxylon stygium, Aspergillus mulundensis, Berkeleyomyces basicola (syn. Thielaviopsis basicola), Ceratocystis smalleyi, two Cercospora beticola strains, Coleophoma cylindrospora, Fusarium fracticaudum, Phialophora cf. hyalina, and Morchella septimelata.</title>
        <authorList>
            <person name="Wingfield B.D."/>
            <person name="Bills G.F."/>
            <person name="Dong Y."/>
            <person name="Huang W."/>
            <person name="Nel W.J."/>
            <person name="Swalarsk-Parry B.S."/>
            <person name="Vaghefi N."/>
            <person name="Wilken P.M."/>
            <person name="An Z."/>
            <person name="de Beer Z.W."/>
            <person name="De Vos L."/>
            <person name="Chen L."/>
            <person name="Duong T.A."/>
            <person name="Gao Y."/>
            <person name="Hammerbacher A."/>
            <person name="Kikkert J.R."/>
            <person name="Li Y."/>
            <person name="Li H."/>
            <person name="Li K."/>
            <person name="Li Q."/>
            <person name="Liu X."/>
            <person name="Ma X."/>
            <person name="Naidoo K."/>
            <person name="Pethybridge S.J."/>
            <person name="Sun J."/>
            <person name="Steenkamp E.T."/>
            <person name="van der Nest M.A."/>
            <person name="van Wyk S."/>
            <person name="Wingfield M.J."/>
            <person name="Xiong C."/>
            <person name="Yue Q."/>
            <person name="Zhang X."/>
        </authorList>
    </citation>
    <scope>NUCLEOTIDE SEQUENCE [LARGE SCALE GENOMIC DNA]</scope>
    <source>
        <strain evidence="9 10">BP6252</strain>
    </source>
</reference>
<evidence type="ECO:0008006" key="11">
    <source>
        <dbReference type="Google" id="ProtNLM"/>
    </source>
</evidence>
<dbReference type="SUPFAM" id="SSF51197">
    <property type="entry name" value="Clavaminate synthase-like"/>
    <property type="match status" value="1"/>
</dbReference>
<protein>
    <recommendedName>
        <fullName evidence="11">Phytanoyl-dioxygenase family protein</fullName>
    </recommendedName>
</protein>
<dbReference type="PANTHER" id="PTHR20883:SF45">
    <property type="entry name" value="PHYTANOYL-COA DIOXYGENASE FAMILY PROTEIN"/>
    <property type="match status" value="1"/>
</dbReference>
<evidence type="ECO:0000256" key="8">
    <source>
        <dbReference type="SAM" id="MobiDB-lite"/>
    </source>
</evidence>
<organism evidence="9 10">
    <name type="scientific">Coleophoma cylindrospora</name>
    <dbReference type="NCBI Taxonomy" id="1849047"/>
    <lineage>
        <taxon>Eukaryota</taxon>
        <taxon>Fungi</taxon>
        <taxon>Dikarya</taxon>
        <taxon>Ascomycota</taxon>
        <taxon>Pezizomycotina</taxon>
        <taxon>Leotiomycetes</taxon>
        <taxon>Helotiales</taxon>
        <taxon>Dermateaceae</taxon>
        <taxon>Coleophoma</taxon>
    </lineage>
</organism>
<keyword evidence="4" id="KW-0479">Metal-binding</keyword>
<dbReference type="STRING" id="1849047.A0A3D8SU79"/>
<keyword evidence="7" id="KW-0408">Iron</keyword>
<comment type="similarity">
    <text evidence="2">Belongs to the PhyH family.</text>
</comment>
<evidence type="ECO:0000256" key="1">
    <source>
        <dbReference type="ARBA" id="ARBA00001962"/>
    </source>
</evidence>
<dbReference type="Pfam" id="PF05721">
    <property type="entry name" value="PhyH"/>
    <property type="match status" value="1"/>
</dbReference>
<dbReference type="InterPro" id="IPR008775">
    <property type="entry name" value="Phytyl_CoA_dOase-like"/>
</dbReference>
<dbReference type="GO" id="GO:0051213">
    <property type="term" value="F:dioxygenase activity"/>
    <property type="evidence" value="ECO:0007669"/>
    <property type="project" value="UniProtKB-KW"/>
</dbReference>
<proteinExistence type="inferred from homology"/>
<keyword evidence="10" id="KW-1185">Reference proteome</keyword>
<evidence type="ECO:0000313" key="9">
    <source>
        <dbReference type="EMBL" id="RDW89731.1"/>
    </source>
</evidence>
<dbReference type="EMBL" id="PDLM01000001">
    <property type="protein sequence ID" value="RDW89731.1"/>
    <property type="molecule type" value="Genomic_DNA"/>
</dbReference>
<keyword evidence="6" id="KW-0560">Oxidoreductase</keyword>
<evidence type="ECO:0000256" key="7">
    <source>
        <dbReference type="ARBA" id="ARBA00023004"/>
    </source>
</evidence>
<dbReference type="OrthoDB" id="445007at2759"/>
<comment type="cofactor">
    <cofactor evidence="1">
        <name>Fe cation</name>
        <dbReference type="ChEBI" id="CHEBI:24875"/>
    </cofactor>
</comment>
<feature type="region of interest" description="Disordered" evidence="8">
    <location>
        <begin position="1"/>
        <end position="34"/>
    </location>
</feature>
<name>A0A3D8SU79_9HELO</name>
<evidence type="ECO:0000313" key="10">
    <source>
        <dbReference type="Proteomes" id="UP000256645"/>
    </source>
</evidence>
<comment type="caution">
    <text evidence="9">The sequence shown here is derived from an EMBL/GenBank/DDBJ whole genome shotgun (WGS) entry which is preliminary data.</text>
</comment>
<evidence type="ECO:0000256" key="6">
    <source>
        <dbReference type="ARBA" id="ARBA00023002"/>
    </source>
</evidence>
<evidence type="ECO:0000256" key="3">
    <source>
        <dbReference type="ARBA" id="ARBA00011738"/>
    </source>
</evidence>
<evidence type="ECO:0000256" key="5">
    <source>
        <dbReference type="ARBA" id="ARBA00022964"/>
    </source>
</evidence>
<dbReference type="AlphaFoldDB" id="A0A3D8SU79"/>
<dbReference type="GO" id="GO:0046872">
    <property type="term" value="F:metal ion binding"/>
    <property type="evidence" value="ECO:0007669"/>
    <property type="project" value="UniProtKB-KW"/>
</dbReference>
<feature type="compositionally biased region" description="Polar residues" evidence="8">
    <location>
        <begin position="1"/>
        <end position="11"/>
    </location>
</feature>
<evidence type="ECO:0000256" key="4">
    <source>
        <dbReference type="ARBA" id="ARBA00022723"/>
    </source>
</evidence>
<dbReference type="PANTHER" id="PTHR20883">
    <property type="entry name" value="PHYTANOYL-COA DIOXYGENASE DOMAIN CONTAINING 1"/>
    <property type="match status" value="1"/>
</dbReference>